<organism evidence="1 2">
    <name type="scientific">Noviherbaspirillum humi</name>
    <dbReference type="NCBI Taxonomy" id="1688639"/>
    <lineage>
        <taxon>Bacteria</taxon>
        <taxon>Pseudomonadati</taxon>
        <taxon>Pseudomonadota</taxon>
        <taxon>Betaproteobacteria</taxon>
        <taxon>Burkholderiales</taxon>
        <taxon>Oxalobacteraceae</taxon>
        <taxon>Noviherbaspirillum</taxon>
    </lineage>
</organism>
<sequence>MNPLIVKLNGLSVIRCPSSQCGRPYQINQFGARFSAQRERAKIICPHCGLQLYGDRDSVYLTHALSEEEERRFEEEALKSLK</sequence>
<evidence type="ECO:0000313" key="2">
    <source>
        <dbReference type="Proteomes" id="UP000198284"/>
    </source>
</evidence>
<proteinExistence type="predicted"/>
<reference evidence="1 2" key="1">
    <citation type="submission" date="2017-06" db="EMBL/GenBank/DDBJ databases">
        <authorList>
            <person name="Kim H.J."/>
            <person name="Triplett B.A."/>
        </authorList>
    </citation>
    <scope>NUCLEOTIDE SEQUENCE [LARGE SCALE GENOMIC DNA]</scope>
    <source>
        <strain evidence="1 2">U15</strain>
    </source>
</reference>
<evidence type="ECO:0000313" key="1">
    <source>
        <dbReference type="EMBL" id="SNT20402.1"/>
    </source>
</evidence>
<keyword evidence="2" id="KW-1185">Reference proteome</keyword>
<name>A0A239KRP6_9BURK</name>
<accession>A0A239KRP6</accession>
<dbReference type="AlphaFoldDB" id="A0A239KRP6"/>
<dbReference type="Proteomes" id="UP000198284">
    <property type="component" value="Unassembled WGS sequence"/>
</dbReference>
<dbReference type="OrthoDB" id="8781065at2"/>
<protein>
    <submittedName>
        <fullName evidence="1">Uncharacterized protein</fullName>
    </submittedName>
</protein>
<dbReference type="EMBL" id="FZOT01000017">
    <property type="protein sequence ID" value="SNT20402.1"/>
    <property type="molecule type" value="Genomic_DNA"/>
</dbReference>
<gene>
    <name evidence="1" type="ORF">SAMN06265795_1179</name>
</gene>